<feature type="transmembrane region" description="Helical" evidence="1">
    <location>
        <begin position="236"/>
        <end position="254"/>
    </location>
</feature>
<dbReference type="EMBL" id="CAJNOH010001774">
    <property type="protein sequence ID" value="CAF1249353.1"/>
    <property type="molecule type" value="Genomic_DNA"/>
</dbReference>
<evidence type="ECO:0000256" key="1">
    <source>
        <dbReference type="SAM" id="Phobius"/>
    </source>
</evidence>
<dbReference type="AlphaFoldDB" id="A0A815VN57"/>
<feature type="transmembrane region" description="Helical" evidence="1">
    <location>
        <begin position="165"/>
        <end position="186"/>
    </location>
</feature>
<keyword evidence="1" id="KW-0472">Membrane</keyword>
<feature type="transmembrane region" description="Helical" evidence="1">
    <location>
        <begin position="50"/>
        <end position="71"/>
    </location>
</feature>
<keyword evidence="1" id="KW-1133">Transmembrane helix</keyword>
<dbReference type="Proteomes" id="UP000663870">
    <property type="component" value="Unassembled WGS sequence"/>
</dbReference>
<protein>
    <submittedName>
        <fullName evidence="3">Uncharacterized protein</fullName>
    </submittedName>
</protein>
<comment type="caution">
    <text evidence="3">The sequence shown here is derived from an EMBL/GenBank/DDBJ whole genome shotgun (WGS) entry which is preliminary data.</text>
</comment>
<feature type="transmembrane region" description="Helical" evidence="1">
    <location>
        <begin position="198"/>
        <end position="221"/>
    </location>
</feature>
<proteinExistence type="predicted"/>
<feature type="transmembrane region" description="Helical" evidence="1">
    <location>
        <begin position="120"/>
        <end position="145"/>
    </location>
</feature>
<name>A0A815VN57_9BILA</name>
<evidence type="ECO:0000313" key="3">
    <source>
        <dbReference type="EMBL" id="CAF1531057.1"/>
    </source>
</evidence>
<keyword evidence="1" id="KW-0812">Transmembrane</keyword>
<reference evidence="3" key="1">
    <citation type="submission" date="2021-02" db="EMBL/GenBank/DDBJ databases">
        <authorList>
            <person name="Nowell W R."/>
        </authorList>
    </citation>
    <scope>NUCLEOTIDE SEQUENCE</scope>
</reference>
<dbReference type="EMBL" id="CAJNOL010002813">
    <property type="protein sequence ID" value="CAF1531057.1"/>
    <property type="molecule type" value="Genomic_DNA"/>
</dbReference>
<dbReference type="Proteomes" id="UP000663854">
    <property type="component" value="Unassembled WGS sequence"/>
</dbReference>
<feature type="transmembrane region" description="Helical" evidence="1">
    <location>
        <begin position="77"/>
        <end position="99"/>
    </location>
</feature>
<feature type="transmembrane region" description="Helical" evidence="1">
    <location>
        <begin position="20"/>
        <end position="38"/>
    </location>
</feature>
<organism evidence="3 4">
    <name type="scientific">Rotaria sordida</name>
    <dbReference type="NCBI Taxonomy" id="392033"/>
    <lineage>
        <taxon>Eukaryota</taxon>
        <taxon>Metazoa</taxon>
        <taxon>Spiralia</taxon>
        <taxon>Gnathifera</taxon>
        <taxon>Rotifera</taxon>
        <taxon>Eurotatoria</taxon>
        <taxon>Bdelloidea</taxon>
        <taxon>Philodinida</taxon>
        <taxon>Philodinidae</taxon>
        <taxon>Rotaria</taxon>
    </lineage>
</organism>
<evidence type="ECO:0000313" key="4">
    <source>
        <dbReference type="Proteomes" id="UP000663870"/>
    </source>
</evidence>
<sequence>MACINNSFSSHIFLSDLPSYGLIGLITIGLILYLAYIITYIRNDHISTTIYINISQLSLFFVLFCSIIFVIRPSASINFICSIQTISLQICPFFLLLGFNIHFIYQWLLQTTKNSNRKTCLILISSFLIFFLAILIQTSILLIWFYNHYNYQQIYNTCTNECYRPLFLCSLSFNFFLLFLFSLQSSIRYHLYNYQNDLIYLLTSLLALSVTITWICLYLFIPLRSSLTFYMNNNYILAYGNLFLVYTFLGPLLFEQLFYHQNIRTKDHLHKSSKMTFKSLSLTKEQQRAFMAAYIKRNLTASCENLTTITISSPMPINRQIHPESSQTCHSTLSVGSLCPTLASTVSHDTPPKILPMTTTDTSSCGTMTSEYLPLPTSSINYKMK</sequence>
<evidence type="ECO:0000313" key="2">
    <source>
        <dbReference type="EMBL" id="CAF1249353.1"/>
    </source>
</evidence>
<keyword evidence="4" id="KW-1185">Reference proteome</keyword>
<gene>
    <name evidence="3" type="ORF">JXQ802_LOCUS42243</name>
    <name evidence="2" type="ORF">PYM288_LOCUS27299</name>
</gene>
<accession>A0A815VN57</accession>